<sequence>MAEESYSAEDLAEWERSVNVLRGGPRADMADERQAYEATANLCSGWGGWMDMPEPISNIVQRAVEAGYLQALADVRDGRVAGLGVLDQG</sequence>
<dbReference type="RefSeq" id="WP_138674193.1">
    <property type="nucleotide sequence ID" value="NZ_VCKY01000436.1"/>
</dbReference>
<accession>A0A5S4EUM9</accession>
<evidence type="ECO:0000313" key="2">
    <source>
        <dbReference type="Proteomes" id="UP000309128"/>
    </source>
</evidence>
<dbReference type="AlphaFoldDB" id="A0A5S4EUM9"/>
<organism evidence="1 2">
    <name type="scientific">Nonomuraea turkmeniaca</name>
    <dbReference type="NCBI Taxonomy" id="103838"/>
    <lineage>
        <taxon>Bacteria</taxon>
        <taxon>Bacillati</taxon>
        <taxon>Actinomycetota</taxon>
        <taxon>Actinomycetes</taxon>
        <taxon>Streptosporangiales</taxon>
        <taxon>Streptosporangiaceae</taxon>
        <taxon>Nonomuraea</taxon>
    </lineage>
</organism>
<reference evidence="1 2" key="1">
    <citation type="submission" date="2019-05" db="EMBL/GenBank/DDBJ databases">
        <title>Draft genome sequence of Nonomuraea turkmeniaca DSM 43926.</title>
        <authorList>
            <person name="Saricaoglu S."/>
            <person name="Isik K."/>
        </authorList>
    </citation>
    <scope>NUCLEOTIDE SEQUENCE [LARGE SCALE GENOMIC DNA]</scope>
    <source>
        <strain evidence="1 2">DSM 43926</strain>
    </source>
</reference>
<proteinExistence type="predicted"/>
<evidence type="ECO:0000313" key="1">
    <source>
        <dbReference type="EMBL" id="TMR05559.1"/>
    </source>
</evidence>
<dbReference type="EMBL" id="VCKY01000436">
    <property type="protein sequence ID" value="TMR05559.1"/>
    <property type="molecule type" value="Genomic_DNA"/>
</dbReference>
<gene>
    <name evidence="1" type="ORF">ETD86_53125</name>
</gene>
<name>A0A5S4EUM9_9ACTN</name>
<dbReference type="OrthoDB" id="3536015at2"/>
<comment type="caution">
    <text evidence="1">The sequence shown here is derived from an EMBL/GenBank/DDBJ whole genome shotgun (WGS) entry which is preliminary data.</text>
</comment>
<dbReference type="Proteomes" id="UP000309128">
    <property type="component" value="Unassembled WGS sequence"/>
</dbReference>
<protein>
    <submittedName>
        <fullName evidence="1">Uncharacterized protein</fullName>
    </submittedName>
</protein>
<keyword evidence="2" id="KW-1185">Reference proteome</keyword>